<keyword evidence="3" id="KW-1185">Reference proteome</keyword>
<reference evidence="3" key="1">
    <citation type="submission" date="2016-10" db="EMBL/GenBank/DDBJ databases">
        <authorList>
            <person name="Jeantristanb JTB J.-T."/>
            <person name="Ricardo R."/>
        </authorList>
    </citation>
    <scope>NUCLEOTIDE SEQUENCE [LARGE SCALE GENOMIC DNA]</scope>
</reference>
<gene>
    <name evidence="2" type="ORF">BZ3500_MVSOF-1268-A1-R1_CHR7-1G09315</name>
</gene>
<dbReference type="OrthoDB" id="198652at2759"/>
<evidence type="ECO:0000313" key="3">
    <source>
        <dbReference type="Proteomes" id="UP000249723"/>
    </source>
</evidence>
<evidence type="ECO:0000256" key="1">
    <source>
        <dbReference type="SAM" id="MobiDB-lite"/>
    </source>
</evidence>
<feature type="compositionally biased region" description="Low complexity" evidence="1">
    <location>
        <begin position="150"/>
        <end position="166"/>
    </location>
</feature>
<dbReference type="STRING" id="289078.A0A2X0LBZ1"/>
<protein>
    <submittedName>
        <fullName evidence="2">BZ3500_MvSof-1268-A1-R1_Chr7-1g09315 protein</fullName>
    </submittedName>
</protein>
<name>A0A2X0LBZ1_9BASI</name>
<dbReference type="InterPro" id="IPR046896">
    <property type="entry name" value="Cup1-like_N"/>
</dbReference>
<dbReference type="CDD" id="cd20273">
    <property type="entry name" value="Complex1_LYR_unchar"/>
    <property type="match status" value="1"/>
</dbReference>
<feature type="region of interest" description="Disordered" evidence="1">
    <location>
        <begin position="377"/>
        <end position="415"/>
    </location>
</feature>
<dbReference type="EMBL" id="FMWP01000127">
    <property type="protein sequence ID" value="SDA03219.1"/>
    <property type="molecule type" value="Genomic_DNA"/>
</dbReference>
<feature type="region of interest" description="Disordered" evidence="1">
    <location>
        <begin position="273"/>
        <end position="348"/>
    </location>
</feature>
<proteinExistence type="predicted"/>
<feature type="compositionally biased region" description="Polar residues" evidence="1">
    <location>
        <begin position="298"/>
        <end position="312"/>
    </location>
</feature>
<sequence>MSTPSLLTGKWLYRALLQQAQQLPDTHVTDHYRHLIKSDFRKPLPLDRSRAHDRTVQAQKVSSRVPLRPSLLRSAHTTQRTDPWGGGGGLVPVRFVRRSQLLRRLMAANEGHLHAIERVLDQAYQRKGKGSHTLLEPFLSPSRQTKLFNSPSLRSLLTSPLSHTSRNPTAKQLDTPPTLPPRAFPHSEEARLMGPLIPQRVKAIRRRYWNSQTGKIKKPLAVLVQGSEPGQEGEGMKREDLLKKVGLVGLGQDLEKVGRERLQLLERWTSVGRDERPRRSRRLRGVSSALIGPEEEGSSTWTDSTRLRLSSSAKEKDEGAGAKTSEPRKASSSRTTTTTIPNLSLPKWSTPKVLRPRFMRRRYEALLEDAPIVTVEGKAAGTKGGGDAKRDGDKNKEKDKKNSTSDGPADQERQVWVKVRLSEFAKSGNGRLGKVGEEDAWWIDR</sequence>
<organism evidence="2 3">
    <name type="scientific">Microbotryum saponariae</name>
    <dbReference type="NCBI Taxonomy" id="289078"/>
    <lineage>
        <taxon>Eukaryota</taxon>
        <taxon>Fungi</taxon>
        <taxon>Dikarya</taxon>
        <taxon>Basidiomycota</taxon>
        <taxon>Pucciniomycotina</taxon>
        <taxon>Microbotryomycetes</taxon>
        <taxon>Microbotryales</taxon>
        <taxon>Microbotryaceae</taxon>
        <taxon>Microbotryum</taxon>
    </lineage>
</organism>
<dbReference type="Proteomes" id="UP000249723">
    <property type="component" value="Unassembled WGS sequence"/>
</dbReference>
<feature type="compositionally biased region" description="Basic and acidic residues" evidence="1">
    <location>
        <begin position="313"/>
        <end position="329"/>
    </location>
</feature>
<evidence type="ECO:0000313" key="2">
    <source>
        <dbReference type="EMBL" id="SDA03219.1"/>
    </source>
</evidence>
<feature type="compositionally biased region" description="Basic and acidic residues" evidence="1">
    <location>
        <begin position="386"/>
        <end position="403"/>
    </location>
</feature>
<accession>A0A2X0LBZ1</accession>
<feature type="region of interest" description="Disordered" evidence="1">
    <location>
        <begin position="149"/>
        <end position="189"/>
    </location>
</feature>
<dbReference type="AlphaFoldDB" id="A0A2X0LBZ1"/>